<dbReference type="AlphaFoldDB" id="A0A0F6W5D4"/>
<dbReference type="SUPFAM" id="SSF56925">
    <property type="entry name" value="OMPA-like"/>
    <property type="match status" value="1"/>
</dbReference>
<dbReference type="InterPro" id="IPR011250">
    <property type="entry name" value="OMP/PagP_B-barrel"/>
</dbReference>
<organism evidence="1 2">
    <name type="scientific">Sandaracinus amylolyticus</name>
    <dbReference type="NCBI Taxonomy" id="927083"/>
    <lineage>
        <taxon>Bacteria</taxon>
        <taxon>Pseudomonadati</taxon>
        <taxon>Myxococcota</taxon>
        <taxon>Polyangia</taxon>
        <taxon>Polyangiales</taxon>
        <taxon>Sandaracinaceae</taxon>
        <taxon>Sandaracinus</taxon>
    </lineage>
</organism>
<sequence length="272" mass="29510">MRAEAQCRPDDIFCAELRIGPAQPPPPPPVVVQPPPVVVQPPPPPVVVQPPPPQPPVVIVQPAQPPPPPPRVVVVRPAQPPPPPVVQVQVERRRVVRYELVPEFDIGVHIALAGLMTENVGMGGFQGAFRLRPIRHLAIDIGAGIFGGESLNYGADSGGRWEVPFTANLLFFFNPQHRFQVYALVGAGVSIAGQETRLGERELEYVGGEAGLGFEWRIGRHFALNLDARGFLRQHVGDGYEFVRRGEDGELEGTNLSGGFYGTVGMTFYFGG</sequence>
<dbReference type="Proteomes" id="UP000034883">
    <property type="component" value="Chromosome"/>
</dbReference>
<protein>
    <submittedName>
        <fullName evidence="1">Extensin-like protein</fullName>
    </submittedName>
</protein>
<reference evidence="1 2" key="1">
    <citation type="submission" date="2015-03" db="EMBL/GenBank/DDBJ databases">
        <title>Genome assembly of Sandaracinus amylolyticus DSM 53668.</title>
        <authorList>
            <person name="Sharma G."/>
            <person name="Subramanian S."/>
        </authorList>
    </citation>
    <scope>NUCLEOTIDE SEQUENCE [LARGE SCALE GENOMIC DNA]</scope>
    <source>
        <strain evidence="1 2">DSM 53668</strain>
    </source>
</reference>
<gene>
    <name evidence="1" type="ORF">DB32_004991</name>
</gene>
<dbReference type="OrthoDB" id="5522008at2"/>
<dbReference type="KEGG" id="samy:DB32_004991"/>
<proteinExistence type="predicted"/>
<dbReference type="Gene3D" id="2.40.160.20">
    <property type="match status" value="1"/>
</dbReference>
<keyword evidence="2" id="KW-1185">Reference proteome</keyword>
<evidence type="ECO:0000313" key="1">
    <source>
        <dbReference type="EMBL" id="AKF07842.1"/>
    </source>
</evidence>
<dbReference type="RefSeq" id="WP_053235055.1">
    <property type="nucleotide sequence ID" value="NZ_CP011125.1"/>
</dbReference>
<accession>A0A0F6W5D4</accession>
<name>A0A0F6W5D4_9BACT</name>
<dbReference type="EMBL" id="CP011125">
    <property type="protein sequence ID" value="AKF07842.1"/>
    <property type="molecule type" value="Genomic_DNA"/>
</dbReference>
<evidence type="ECO:0000313" key="2">
    <source>
        <dbReference type="Proteomes" id="UP000034883"/>
    </source>
</evidence>